<evidence type="ECO:0000313" key="1">
    <source>
        <dbReference type="EMBL" id="GMH29113.1"/>
    </source>
</evidence>
<name>A0AAD3Y4Q6_NEPGR</name>
<gene>
    <name evidence="1" type="ORF">Nepgr_030956</name>
</gene>
<keyword evidence="2" id="KW-1185">Reference proteome</keyword>
<comment type="caution">
    <text evidence="1">The sequence shown here is derived from an EMBL/GenBank/DDBJ whole genome shotgun (WGS) entry which is preliminary data.</text>
</comment>
<proteinExistence type="predicted"/>
<protein>
    <submittedName>
        <fullName evidence="1">Uncharacterized protein</fullName>
    </submittedName>
</protein>
<dbReference type="Proteomes" id="UP001279734">
    <property type="component" value="Unassembled WGS sequence"/>
</dbReference>
<organism evidence="1 2">
    <name type="scientific">Nepenthes gracilis</name>
    <name type="common">Slender pitcher plant</name>
    <dbReference type="NCBI Taxonomy" id="150966"/>
    <lineage>
        <taxon>Eukaryota</taxon>
        <taxon>Viridiplantae</taxon>
        <taxon>Streptophyta</taxon>
        <taxon>Embryophyta</taxon>
        <taxon>Tracheophyta</taxon>
        <taxon>Spermatophyta</taxon>
        <taxon>Magnoliopsida</taxon>
        <taxon>eudicotyledons</taxon>
        <taxon>Gunneridae</taxon>
        <taxon>Pentapetalae</taxon>
        <taxon>Caryophyllales</taxon>
        <taxon>Nepenthaceae</taxon>
        <taxon>Nepenthes</taxon>
    </lineage>
</organism>
<evidence type="ECO:0000313" key="2">
    <source>
        <dbReference type="Proteomes" id="UP001279734"/>
    </source>
</evidence>
<dbReference type="EMBL" id="BSYO01000035">
    <property type="protein sequence ID" value="GMH29113.1"/>
    <property type="molecule type" value="Genomic_DNA"/>
</dbReference>
<sequence>MDSLAGSFKKFHSNLDFNFHPKRENVGITHLALRDDLIILAEIQVLDGKIVIMGIRILFTEEGESFLLANIQLLWEYVCRPDKVGDEAWEYELNFEAPK</sequence>
<dbReference type="AlphaFoldDB" id="A0AAD3Y4Q6"/>
<reference evidence="1" key="1">
    <citation type="submission" date="2023-05" db="EMBL/GenBank/DDBJ databases">
        <title>Nepenthes gracilis genome sequencing.</title>
        <authorList>
            <person name="Fukushima K."/>
        </authorList>
    </citation>
    <scope>NUCLEOTIDE SEQUENCE</scope>
    <source>
        <strain evidence="1">SING2019-196</strain>
    </source>
</reference>
<accession>A0AAD3Y4Q6</accession>